<keyword evidence="4 10" id="KW-0812">Transmembrane</keyword>
<dbReference type="InterPro" id="IPR000326">
    <property type="entry name" value="PAP2/HPO"/>
</dbReference>
<keyword evidence="6 10" id="KW-1133">Transmembrane helix</keyword>
<evidence type="ECO:0000256" key="8">
    <source>
        <dbReference type="ARBA" id="ARBA00032707"/>
    </source>
</evidence>
<evidence type="ECO:0000256" key="4">
    <source>
        <dbReference type="ARBA" id="ARBA00022692"/>
    </source>
</evidence>
<evidence type="ECO:0000256" key="5">
    <source>
        <dbReference type="ARBA" id="ARBA00022801"/>
    </source>
</evidence>
<dbReference type="AlphaFoldDB" id="A0A1G6GGB5"/>
<dbReference type="Pfam" id="PF01569">
    <property type="entry name" value="PAP2"/>
    <property type="match status" value="1"/>
</dbReference>
<dbReference type="OrthoDB" id="9780507at2"/>
<sequence>MLNTLKVKILSFDLQCCICLNQWSKRPSVAYFFKLISRLGDGTFWFVMLVMVWMLQKQYGYKQIIYLACASFCVTAIYKILKTKTLRPRPYQVHQVIVAGDRPLDHYSFPSGHTLHAVLATIVLGCISPILLYLMLPFTVLVALSRIILGLHYPTDVLVGALLGIAFATVVIMCGYYFHIIL</sequence>
<keyword evidence="3" id="KW-1003">Cell membrane</keyword>
<dbReference type="PANTHER" id="PTHR14969:SF62">
    <property type="entry name" value="DECAPRENYLPHOSPHORYL-5-PHOSPHORIBOSE PHOSPHATASE RV3807C-RELATED"/>
    <property type="match status" value="1"/>
</dbReference>
<evidence type="ECO:0000256" key="3">
    <source>
        <dbReference type="ARBA" id="ARBA00022475"/>
    </source>
</evidence>
<feature type="domain" description="Phosphatidic acid phosphatase type 2/haloperoxidase" evidence="11">
    <location>
        <begin position="62"/>
        <end position="172"/>
    </location>
</feature>
<dbReference type="RefSeq" id="WP_092746334.1">
    <property type="nucleotide sequence ID" value="NZ_FMYL01000001.1"/>
</dbReference>
<feature type="transmembrane region" description="Helical" evidence="10">
    <location>
        <begin position="117"/>
        <end position="145"/>
    </location>
</feature>
<reference evidence="13" key="1">
    <citation type="submission" date="2016-09" db="EMBL/GenBank/DDBJ databases">
        <authorList>
            <person name="Varghese N."/>
            <person name="Submissions S."/>
        </authorList>
    </citation>
    <scope>NUCLEOTIDE SEQUENCE [LARGE SCALE GENOMIC DNA]</scope>
    <source>
        <strain evidence="13">ANC 4422</strain>
    </source>
</reference>
<keyword evidence="5" id="KW-0378">Hydrolase</keyword>
<name>A0A1G6GGB5_9GAMM</name>
<dbReference type="InterPro" id="IPR036938">
    <property type="entry name" value="PAP2/HPO_sf"/>
</dbReference>
<evidence type="ECO:0000313" key="13">
    <source>
        <dbReference type="Proteomes" id="UP000242501"/>
    </source>
</evidence>
<evidence type="ECO:0000256" key="10">
    <source>
        <dbReference type="SAM" id="Phobius"/>
    </source>
</evidence>
<feature type="transmembrane region" description="Helical" evidence="10">
    <location>
        <begin position="31"/>
        <end position="52"/>
    </location>
</feature>
<keyword evidence="7 10" id="KW-0472">Membrane</keyword>
<dbReference type="SUPFAM" id="SSF48317">
    <property type="entry name" value="Acid phosphatase/Vanadium-dependent haloperoxidase"/>
    <property type="match status" value="1"/>
</dbReference>
<evidence type="ECO:0000256" key="1">
    <source>
        <dbReference type="ARBA" id="ARBA00004651"/>
    </source>
</evidence>
<dbReference type="EC" id="3.6.1.27" evidence="2"/>
<feature type="transmembrane region" description="Helical" evidence="10">
    <location>
        <begin position="64"/>
        <end position="81"/>
    </location>
</feature>
<organism evidence="12 13">
    <name type="scientific">Acinetobacter boissieri</name>
    <dbReference type="NCBI Taxonomy" id="1219383"/>
    <lineage>
        <taxon>Bacteria</taxon>
        <taxon>Pseudomonadati</taxon>
        <taxon>Pseudomonadota</taxon>
        <taxon>Gammaproteobacteria</taxon>
        <taxon>Moraxellales</taxon>
        <taxon>Moraxellaceae</taxon>
        <taxon>Acinetobacter</taxon>
    </lineage>
</organism>
<evidence type="ECO:0000259" key="11">
    <source>
        <dbReference type="SMART" id="SM00014"/>
    </source>
</evidence>
<dbReference type="STRING" id="1219383.SAMN05421733_10157"/>
<evidence type="ECO:0000256" key="6">
    <source>
        <dbReference type="ARBA" id="ARBA00022989"/>
    </source>
</evidence>
<evidence type="ECO:0000256" key="7">
    <source>
        <dbReference type="ARBA" id="ARBA00023136"/>
    </source>
</evidence>
<feature type="transmembrane region" description="Helical" evidence="10">
    <location>
        <begin position="157"/>
        <end position="178"/>
    </location>
</feature>
<evidence type="ECO:0000313" key="12">
    <source>
        <dbReference type="EMBL" id="SDB81004.1"/>
    </source>
</evidence>
<gene>
    <name evidence="12" type="ORF">SAMN05421733_10157</name>
</gene>
<dbReference type="EMBL" id="FMYL01000001">
    <property type="protein sequence ID" value="SDB81004.1"/>
    <property type="molecule type" value="Genomic_DNA"/>
</dbReference>
<evidence type="ECO:0000256" key="9">
    <source>
        <dbReference type="ARBA" id="ARBA00047594"/>
    </source>
</evidence>
<proteinExistence type="predicted"/>
<protein>
    <recommendedName>
        <fullName evidence="2">undecaprenyl-diphosphate phosphatase</fullName>
        <ecNumber evidence="2">3.6.1.27</ecNumber>
    </recommendedName>
    <alternativeName>
        <fullName evidence="8">Undecaprenyl pyrophosphate phosphatase</fullName>
    </alternativeName>
</protein>
<keyword evidence="13" id="KW-1185">Reference proteome</keyword>
<dbReference type="SMART" id="SM00014">
    <property type="entry name" value="acidPPc"/>
    <property type="match status" value="1"/>
</dbReference>
<dbReference type="Proteomes" id="UP000242501">
    <property type="component" value="Unassembled WGS sequence"/>
</dbReference>
<accession>A0A1G6GGB5</accession>
<dbReference type="GO" id="GO:0050380">
    <property type="term" value="F:undecaprenyl-diphosphatase activity"/>
    <property type="evidence" value="ECO:0007669"/>
    <property type="project" value="UniProtKB-EC"/>
</dbReference>
<dbReference type="GO" id="GO:0005886">
    <property type="term" value="C:plasma membrane"/>
    <property type="evidence" value="ECO:0007669"/>
    <property type="project" value="UniProtKB-SubCell"/>
</dbReference>
<evidence type="ECO:0000256" key="2">
    <source>
        <dbReference type="ARBA" id="ARBA00012374"/>
    </source>
</evidence>
<dbReference type="PANTHER" id="PTHR14969">
    <property type="entry name" value="SPHINGOSINE-1-PHOSPHATE PHOSPHOHYDROLASE"/>
    <property type="match status" value="1"/>
</dbReference>
<comment type="subcellular location">
    <subcellularLocation>
        <location evidence="1">Cell membrane</location>
        <topology evidence="1">Multi-pass membrane protein</topology>
    </subcellularLocation>
</comment>
<comment type="catalytic activity">
    <reaction evidence="9">
        <text>di-trans,octa-cis-undecaprenyl diphosphate + H2O = di-trans,octa-cis-undecaprenyl phosphate + phosphate + H(+)</text>
        <dbReference type="Rhea" id="RHEA:28094"/>
        <dbReference type="ChEBI" id="CHEBI:15377"/>
        <dbReference type="ChEBI" id="CHEBI:15378"/>
        <dbReference type="ChEBI" id="CHEBI:43474"/>
        <dbReference type="ChEBI" id="CHEBI:58405"/>
        <dbReference type="ChEBI" id="CHEBI:60392"/>
        <dbReference type="EC" id="3.6.1.27"/>
    </reaction>
</comment>
<dbReference type="Gene3D" id="1.20.144.10">
    <property type="entry name" value="Phosphatidic acid phosphatase type 2/haloperoxidase"/>
    <property type="match status" value="1"/>
</dbReference>